<dbReference type="InterPro" id="IPR010093">
    <property type="entry name" value="SinI_DNA-bd"/>
</dbReference>
<dbReference type="InterPro" id="IPR009061">
    <property type="entry name" value="DNA-bd_dom_put_sf"/>
</dbReference>
<dbReference type="Pfam" id="PF12728">
    <property type="entry name" value="HTH_17"/>
    <property type="match status" value="1"/>
</dbReference>
<gene>
    <name evidence="2" type="ORF">RM445_01215</name>
</gene>
<dbReference type="SUPFAM" id="SSF46955">
    <property type="entry name" value="Putative DNA-binding domain"/>
    <property type="match status" value="1"/>
</dbReference>
<dbReference type="Proteomes" id="UP001183202">
    <property type="component" value="Unassembled WGS sequence"/>
</dbReference>
<dbReference type="RefSeq" id="WP_311554042.1">
    <property type="nucleotide sequence ID" value="NZ_JAVREJ010000001.1"/>
</dbReference>
<evidence type="ECO:0000313" key="3">
    <source>
        <dbReference type="Proteomes" id="UP001183202"/>
    </source>
</evidence>
<name>A0ABU2N502_9PSEU</name>
<comment type="caution">
    <text evidence="2">The sequence shown here is derived from an EMBL/GenBank/DDBJ whole genome shotgun (WGS) entry which is preliminary data.</text>
</comment>
<dbReference type="EMBL" id="JAVREJ010000001">
    <property type="protein sequence ID" value="MDT0348143.1"/>
    <property type="molecule type" value="Genomic_DNA"/>
</dbReference>
<keyword evidence="3" id="KW-1185">Reference proteome</keyword>
<sequence length="82" mass="8821">MPDQPKVAPTFYDVRDVAEMFQMSRMTVYRAIHTGELPAVRIRGRWLVPAKVIEALVTAAEAAVPGRTASPAQSGLTGGVVL</sequence>
<feature type="domain" description="Helix-turn-helix" evidence="1">
    <location>
        <begin position="11"/>
        <end position="58"/>
    </location>
</feature>
<dbReference type="NCBIfam" id="TIGR01764">
    <property type="entry name" value="excise"/>
    <property type="match status" value="1"/>
</dbReference>
<proteinExistence type="predicted"/>
<dbReference type="InterPro" id="IPR041657">
    <property type="entry name" value="HTH_17"/>
</dbReference>
<protein>
    <submittedName>
        <fullName evidence="2">Helix-turn-helix domain-containing protein</fullName>
    </submittedName>
</protein>
<evidence type="ECO:0000313" key="2">
    <source>
        <dbReference type="EMBL" id="MDT0348143.1"/>
    </source>
</evidence>
<reference evidence="3" key="1">
    <citation type="submission" date="2023-07" db="EMBL/GenBank/DDBJ databases">
        <title>30 novel species of actinomycetes from the DSMZ collection.</title>
        <authorList>
            <person name="Nouioui I."/>
        </authorList>
    </citation>
    <scope>NUCLEOTIDE SEQUENCE [LARGE SCALE GENOMIC DNA]</scope>
    <source>
        <strain evidence="3">DSM 45834</strain>
    </source>
</reference>
<accession>A0ABU2N502</accession>
<organism evidence="2 3">
    <name type="scientific">Pseudonocardia charpentierae</name>
    <dbReference type="NCBI Taxonomy" id="3075545"/>
    <lineage>
        <taxon>Bacteria</taxon>
        <taxon>Bacillati</taxon>
        <taxon>Actinomycetota</taxon>
        <taxon>Actinomycetes</taxon>
        <taxon>Pseudonocardiales</taxon>
        <taxon>Pseudonocardiaceae</taxon>
        <taxon>Pseudonocardia</taxon>
    </lineage>
</organism>
<evidence type="ECO:0000259" key="1">
    <source>
        <dbReference type="Pfam" id="PF12728"/>
    </source>
</evidence>